<protein>
    <recommendedName>
        <fullName evidence="1">Acetyl-CoA hydrolase/transferase C-terminal domain-containing protein</fullName>
    </recommendedName>
</protein>
<evidence type="ECO:0000259" key="1">
    <source>
        <dbReference type="Pfam" id="PF13336"/>
    </source>
</evidence>
<dbReference type="InterPro" id="IPR026888">
    <property type="entry name" value="AcetylCoA_hyd_C"/>
</dbReference>
<dbReference type="SUPFAM" id="SSF100950">
    <property type="entry name" value="NagB/RpiA/CoA transferase-like"/>
    <property type="match status" value="1"/>
</dbReference>
<dbReference type="AlphaFoldDB" id="A0A5B0GNG0"/>
<dbReference type="SUPFAM" id="SSF89796">
    <property type="entry name" value="CoA-transferase family III (CaiB/BaiF)"/>
    <property type="match status" value="1"/>
</dbReference>
<dbReference type="Proteomes" id="UP000325273">
    <property type="component" value="Unassembled WGS sequence"/>
</dbReference>
<feature type="domain" description="Acetyl-CoA hydrolase/transferase C-terminal" evidence="1">
    <location>
        <begin position="135"/>
        <end position="166"/>
    </location>
</feature>
<evidence type="ECO:0000313" key="2">
    <source>
        <dbReference type="EMBL" id="KAA1003460.1"/>
    </source>
</evidence>
<gene>
    <name evidence="2" type="ORF">FVF58_36625</name>
</gene>
<proteinExistence type="predicted"/>
<accession>A0A5B0GNG0</accession>
<feature type="domain" description="Acetyl-CoA hydrolase/transferase C-terminal" evidence="1">
    <location>
        <begin position="72"/>
        <end position="128"/>
    </location>
</feature>
<evidence type="ECO:0000313" key="3">
    <source>
        <dbReference type="Proteomes" id="UP000325273"/>
    </source>
</evidence>
<organism evidence="2 3">
    <name type="scientific">Paraburkholderia panacisoli</name>
    <dbReference type="NCBI Taxonomy" id="2603818"/>
    <lineage>
        <taxon>Bacteria</taxon>
        <taxon>Pseudomonadati</taxon>
        <taxon>Pseudomonadota</taxon>
        <taxon>Betaproteobacteria</taxon>
        <taxon>Burkholderiales</taxon>
        <taxon>Burkholderiaceae</taxon>
        <taxon>Paraburkholderia</taxon>
    </lineage>
</organism>
<sequence>MACCSRRVQRLAQSRRPDVSARRATASRTLAVEPSRRVPGLGFTQSSKGGIELNGLANSASSPRPLDGLLVVSIEQALAAPLCTGRLAETDARVTKIELSGRLDFVRGAYASRGGKSFIAFHSTTAAVKVFEIDGVADLKGLSSAERCKALIRIVHPTFRDQLTLQARELRLL</sequence>
<dbReference type="InterPro" id="IPR037171">
    <property type="entry name" value="NagB/RpiA_transferase-like"/>
</dbReference>
<dbReference type="Gene3D" id="3.40.1080.20">
    <property type="entry name" value="Acetyl-CoA hydrolase/transferase C-terminal domain"/>
    <property type="match status" value="1"/>
</dbReference>
<reference evidence="2 3" key="1">
    <citation type="submission" date="2019-08" db="EMBL/GenBank/DDBJ databases">
        <title>Paraburkholderia sp. DCY113.</title>
        <authorList>
            <person name="Kang J."/>
        </authorList>
    </citation>
    <scope>NUCLEOTIDE SEQUENCE [LARGE SCALE GENOMIC DNA]</scope>
    <source>
        <strain evidence="2 3">DCY113</strain>
    </source>
</reference>
<comment type="caution">
    <text evidence="2">The sequence shown here is derived from an EMBL/GenBank/DDBJ whole genome shotgun (WGS) entry which is preliminary data.</text>
</comment>
<keyword evidence="3" id="KW-1185">Reference proteome</keyword>
<dbReference type="InterPro" id="IPR038460">
    <property type="entry name" value="AcetylCoA_hyd_C_sf"/>
</dbReference>
<name>A0A5B0GNG0_9BURK</name>
<dbReference type="InterPro" id="IPR023606">
    <property type="entry name" value="CoA-Trfase_III_dom_1_sf"/>
</dbReference>
<dbReference type="Gene3D" id="3.40.50.10540">
    <property type="entry name" value="Crotonobetainyl-coa:carnitine coa-transferase, domain 1"/>
    <property type="match status" value="1"/>
</dbReference>
<dbReference type="Pfam" id="PF13336">
    <property type="entry name" value="AcetylCoA_hyd_C"/>
    <property type="match status" value="2"/>
</dbReference>
<dbReference type="EMBL" id="VTUZ01000036">
    <property type="protein sequence ID" value="KAA1003460.1"/>
    <property type="molecule type" value="Genomic_DNA"/>
</dbReference>